<dbReference type="AlphaFoldDB" id="A0A1H2SJ70"/>
<name>A0A1H2SJ70_9PROT</name>
<dbReference type="EMBL" id="FNNH01000007">
    <property type="protein sequence ID" value="SDW31686.1"/>
    <property type="molecule type" value="Genomic_DNA"/>
</dbReference>
<evidence type="ECO:0000313" key="1">
    <source>
        <dbReference type="EMBL" id="SDW31686.1"/>
    </source>
</evidence>
<organism evidence="1 2">
    <name type="scientific">Nitrosomonas communis</name>
    <dbReference type="NCBI Taxonomy" id="44574"/>
    <lineage>
        <taxon>Bacteria</taxon>
        <taxon>Pseudomonadati</taxon>
        <taxon>Pseudomonadota</taxon>
        <taxon>Betaproteobacteria</taxon>
        <taxon>Nitrosomonadales</taxon>
        <taxon>Nitrosomonadaceae</taxon>
        <taxon>Nitrosomonas</taxon>
    </lineage>
</organism>
<accession>A0A1H2SJ70</accession>
<protein>
    <submittedName>
        <fullName evidence="1">Uncharacterized protein</fullName>
    </submittedName>
</protein>
<dbReference type="Proteomes" id="UP000183454">
    <property type="component" value="Unassembled WGS sequence"/>
</dbReference>
<evidence type="ECO:0000313" key="2">
    <source>
        <dbReference type="Proteomes" id="UP000183454"/>
    </source>
</evidence>
<gene>
    <name evidence="1" type="ORF">SAMN05421882_100787</name>
</gene>
<reference evidence="1 2" key="1">
    <citation type="submission" date="2016-10" db="EMBL/GenBank/DDBJ databases">
        <authorList>
            <person name="de Groot N.N."/>
        </authorList>
    </citation>
    <scope>NUCLEOTIDE SEQUENCE [LARGE SCALE GENOMIC DNA]</scope>
    <source>
        <strain evidence="1 2">Nm110</strain>
    </source>
</reference>
<sequence length="35" mass="3846">MWPISTLLCRNWDHPHHRSGYGLLGSGAGTVQKLG</sequence>
<proteinExistence type="predicted"/>